<evidence type="ECO:0000259" key="3">
    <source>
        <dbReference type="PROSITE" id="PS51915"/>
    </source>
</evidence>
<keyword evidence="4" id="KW-1185">Reference proteome</keyword>
<keyword evidence="1" id="KW-0863">Zinc-finger</keyword>
<feature type="compositionally biased region" description="Polar residues" evidence="2">
    <location>
        <begin position="415"/>
        <end position="430"/>
    </location>
</feature>
<feature type="compositionally biased region" description="Polar residues" evidence="2">
    <location>
        <begin position="645"/>
        <end position="659"/>
    </location>
</feature>
<dbReference type="RefSeq" id="XP_026283591.1">
    <property type="nucleotide sequence ID" value="XM_026427806.2"/>
</dbReference>
<feature type="region of interest" description="Disordered" evidence="2">
    <location>
        <begin position="233"/>
        <end position="511"/>
    </location>
</feature>
<feature type="compositionally biased region" description="Polar residues" evidence="2">
    <location>
        <begin position="501"/>
        <end position="511"/>
    </location>
</feature>
<feature type="compositionally biased region" description="Basic and acidic residues" evidence="2">
    <location>
        <begin position="924"/>
        <end position="933"/>
    </location>
</feature>
<feature type="region of interest" description="Disordered" evidence="2">
    <location>
        <begin position="645"/>
        <end position="977"/>
    </location>
</feature>
<feature type="domain" description="ZAD" evidence="3">
    <location>
        <begin position="5"/>
        <end position="79"/>
    </location>
</feature>
<keyword evidence="1" id="KW-0479">Metal-binding</keyword>
<feature type="binding site" evidence="1">
    <location>
        <position position="52"/>
    </location>
    <ligand>
        <name>Zn(2+)</name>
        <dbReference type="ChEBI" id="CHEBI:29105"/>
    </ligand>
</feature>
<feature type="compositionally biased region" description="Acidic residues" evidence="2">
    <location>
        <begin position="818"/>
        <end position="829"/>
    </location>
</feature>
<dbReference type="Pfam" id="PF07776">
    <property type="entry name" value="zf-AD"/>
    <property type="match status" value="1"/>
</dbReference>
<name>A0A6J1SYQ2_FRAOC</name>
<dbReference type="InterPro" id="IPR012934">
    <property type="entry name" value="Znf_AD"/>
</dbReference>
<evidence type="ECO:0000256" key="1">
    <source>
        <dbReference type="PROSITE-ProRule" id="PRU01263"/>
    </source>
</evidence>
<evidence type="ECO:0000313" key="4">
    <source>
        <dbReference type="Proteomes" id="UP000504606"/>
    </source>
</evidence>
<feature type="compositionally biased region" description="Basic and acidic residues" evidence="2">
    <location>
        <begin position="360"/>
        <end position="377"/>
    </location>
</feature>
<feature type="compositionally biased region" description="Basic and acidic residues" evidence="2">
    <location>
        <begin position="830"/>
        <end position="844"/>
    </location>
</feature>
<feature type="compositionally biased region" description="Basic and acidic residues" evidence="2">
    <location>
        <begin position="400"/>
        <end position="412"/>
    </location>
</feature>
<feature type="compositionally biased region" description="Basic residues" evidence="2">
    <location>
        <begin position="385"/>
        <end position="399"/>
    </location>
</feature>
<reference evidence="5" key="1">
    <citation type="submission" date="2025-08" db="UniProtKB">
        <authorList>
            <consortium name="RefSeq"/>
        </authorList>
    </citation>
    <scope>IDENTIFICATION</scope>
    <source>
        <tissue evidence="5">Whole organism</tissue>
    </source>
</reference>
<feature type="compositionally biased region" description="Basic and acidic residues" evidence="2">
    <location>
        <begin position="696"/>
        <end position="710"/>
    </location>
</feature>
<dbReference type="Gene3D" id="3.40.1800.20">
    <property type="match status" value="1"/>
</dbReference>
<feature type="compositionally biased region" description="Basic and acidic residues" evidence="2">
    <location>
        <begin position="795"/>
        <end position="808"/>
    </location>
</feature>
<feature type="compositionally biased region" description="Basic and acidic residues" evidence="2">
    <location>
        <begin position="945"/>
        <end position="969"/>
    </location>
</feature>
<dbReference type="KEGG" id="foc:113210008"/>
<dbReference type="GO" id="GO:0008270">
    <property type="term" value="F:zinc ion binding"/>
    <property type="evidence" value="ECO:0007669"/>
    <property type="project" value="UniProtKB-UniRule"/>
</dbReference>
<feature type="binding site" evidence="1">
    <location>
        <position position="55"/>
    </location>
    <ligand>
        <name>Zn(2+)</name>
        <dbReference type="ChEBI" id="CHEBI:29105"/>
    </ligand>
</feature>
<dbReference type="OrthoDB" id="6105938at2759"/>
<proteinExistence type="predicted"/>
<dbReference type="GeneID" id="113210008"/>
<dbReference type="Proteomes" id="UP000504606">
    <property type="component" value="Unplaced"/>
</dbReference>
<evidence type="ECO:0000256" key="2">
    <source>
        <dbReference type="SAM" id="MobiDB-lite"/>
    </source>
</evidence>
<feature type="binding site" evidence="1">
    <location>
        <position position="10"/>
    </location>
    <ligand>
        <name>Zn(2+)</name>
        <dbReference type="ChEBI" id="CHEBI:29105"/>
    </ligand>
</feature>
<dbReference type="GO" id="GO:0005634">
    <property type="term" value="C:nucleus"/>
    <property type="evidence" value="ECO:0007669"/>
    <property type="project" value="InterPro"/>
</dbReference>
<dbReference type="SUPFAM" id="SSF57716">
    <property type="entry name" value="Glucocorticoid receptor-like (DNA-binding domain)"/>
    <property type="match status" value="1"/>
</dbReference>
<feature type="compositionally biased region" description="Basic and acidic residues" evidence="2">
    <location>
        <begin position="772"/>
        <end position="788"/>
    </location>
</feature>
<dbReference type="AlphaFoldDB" id="A0A6J1SYQ2"/>
<feature type="compositionally biased region" description="Basic and acidic residues" evidence="2">
    <location>
        <begin position="721"/>
        <end position="736"/>
    </location>
</feature>
<protein>
    <submittedName>
        <fullName evidence="5">Myb-like protein V</fullName>
    </submittedName>
</protein>
<organism evidence="4 5">
    <name type="scientific">Frankliniella occidentalis</name>
    <name type="common">Western flower thrips</name>
    <name type="synonym">Euthrips occidentalis</name>
    <dbReference type="NCBI Taxonomy" id="133901"/>
    <lineage>
        <taxon>Eukaryota</taxon>
        <taxon>Metazoa</taxon>
        <taxon>Ecdysozoa</taxon>
        <taxon>Arthropoda</taxon>
        <taxon>Hexapoda</taxon>
        <taxon>Insecta</taxon>
        <taxon>Pterygota</taxon>
        <taxon>Neoptera</taxon>
        <taxon>Paraneoptera</taxon>
        <taxon>Thysanoptera</taxon>
        <taxon>Terebrantia</taxon>
        <taxon>Thripoidea</taxon>
        <taxon>Thripidae</taxon>
        <taxon>Frankliniella</taxon>
    </lineage>
</organism>
<feature type="binding site" evidence="1">
    <location>
        <position position="7"/>
    </location>
    <ligand>
        <name>Zn(2+)</name>
        <dbReference type="ChEBI" id="CHEBI:29105"/>
    </ligand>
</feature>
<accession>A0A6J1SYQ2</accession>
<sequence length="977" mass="108434">MDFSKVCRVCAETGVLLELFGSKTQTVSYAEDVNKCLSLETSKGDGLPSHICVSCVGAINECLRFVNKLKSLSGDKQSHRRRGSTDSSKSKCCYFCESTENHLFPLSEASVNKTNDCFSVKVSDKETICYRCQFCLDTVHDLKLKACTSLKKFYSNSFSVKEVEKTSNKKTESVGEIVKTLKNKFNVDKNSMLPKVVKVTVVDFAVVIGSDILAKGSINVNEFMQLFQPSSLKNGDISSSAKKKARQSSLKQETKQEVSDSDTFKPPGPKSARPGPKRHQKVTFDIKSSSLPKDFGDSEVSTSTPNVPSKKKRSRMVSDSDDEKPSKKTCLPSESPNSPSSTTSLKTDSPRQTRRNSISPEKDDRVEENISISKDETIPETVKPPTKKNSPRPKSKKTTKKESSSSMEKLDQIDSPVQNDTSQENVSENSQAEESEKSSKRKRARKNDGNYSKFFGEDSPSPPAKIQRKRRDSEEKDFFSSKGKKKQWKSSVSDGSEVDDPSSSMNESQVVEQPDFLKELDDLLRNTPKSTFRPFICSVCREGYVSTVKGMLHKLVVHDPHSNLLLKLTRCDDDGEMEKLKEIIFFRFGSTAAAETSDVQSNVALNNDDGAVSDDDLFPDIQAKSAKKAVSKDLFEDLVSSTSYHNISETPAEEPQTTSKEPETATADPKGTVDKPESTASEHEDVASCEETMETSYEKGADEDKSKSENKGYLTSETVEDDHTEKTEEDKRKDDSVENENDVIQNKEDGTDFENCENGENSFDNLDPSNKTQEEQSTDEKEKGKVPEDAASIEDQSRNQDEMLKVNEDKEDPSGVPEEAESEKEEESESTEKDIVESESKLPDNDEEPNVCESDVKEKASVESDSEIESAKVSEDSDSTNNHAGKGISEIQDDGLSSEKTDNSPQCEDSDVNKDIIEDGESVNQKHVEESENSKGNLEDECLVQDEHKSQSETEKEERDERAPEEARCEGILVGVN</sequence>
<feature type="compositionally biased region" description="Basic and acidic residues" evidence="2">
    <location>
        <begin position="671"/>
        <end position="686"/>
    </location>
</feature>
<feature type="compositionally biased region" description="Polar residues" evidence="2">
    <location>
        <begin position="758"/>
        <end position="771"/>
    </location>
</feature>
<gene>
    <name evidence="5" type="primary">LOC113210008</name>
</gene>
<dbReference type="PROSITE" id="PS51915">
    <property type="entry name" value="ZAD"/>
    <property type="match status" value="1"/>
</dbReference>
<evidence type="ECO:0000313" key="5">
    <source>
        <dbReference type="RefSeq" id="XP_026283591.1"/>
    </source>
</evidence>
<keyword evidence="1" id="KW-0862">Zinc</keyword>
<feature type="compositionally biased region" description="Low complexity" evidence="2">
    <location>
        <begin position="332"/>
        <end position="344"/>
    </location>
</feature>